<dbReference type="AlphaFoldDB" id="A0A450T419"/>
<reference evidence="2" key="1">
    <citation type="submission" date="2019-02" db="EMBL/GenBank/DDBJ databases">
        <authorList>
            <person name="Gruber-Vodicka R. H."/>
            <person name="Seah K. B. B."/>
        </authorList>
    </citation>
    <scope>NUCLEOTIDE SEQUENCE</scope>
    <source>
        <strain evidence="2">BECK_BZ131</strain>
    </source>
</reference>
<feature type="compositionally biased region" description="Basic and acidic residues" evidence="1">
    <location>
        <begin position="54"/>
        <end position="68"/>
    </location>
</feature>
<accession>A0A450T419</accession>
<proteinExistence type="predicted"/>
<protein>
    <submittedName>
        <fullName evidence="2">Uncharacterized protein</fullName>
    </submittedName>
</protein>
<feature type="region of interest" description="Disordered" evidence="1">
    <location>
        <begin position="47"/>
        <end position="68"/>
    </location>
</feature>
<evidence type="ECO:0000256" key="1">
    <source>
        <dbReference type="SAM" id="MobiDB-lite"/>
    </source>
</evidence>
<name>A0A450T419_9GAMM</name>
<gene>
    <name evidence="2" type="ORF">BECKFW1821C_GA0114237_100111</name>
</gene>
<evidence type="ECO:0000313" key="2">
    <source>
        <dbReference type="EMBL" id="VFJ61127.1"/>
    </source>
</evidence>
<organism evidence="2">
    <name type="scientific">Candidatus Kentrum sp. FW</name>
    <dbReference type="NCBI Taxonomy" id="2126338"/>
    <lineage>
        <taxon>Bacteria</taxon>
        <taxon>Pseudomonadati</taxon>
        <taxon>Pseudomonadota</taxon>
        <taxon>Gammaproteobacteria</taxon>
        <taxon>Candidatus Kentrum</taxon>
    </lineage>
</organism>
<dbReference type="EMBL" id="CAADFE010000001">
    <property type="protein sequence ID" value="VFJ61127.1"/>
    <property type="molecule type" value="Genomic_DNA"/>
</dbReference>
<sequence length="68" mass="7736">MKDEVLQELWEIKDELARESGYDIEALFETLRAVQAASTCPTVNLYAEKQAAGGDRDDRVHSDRIETH</sequence>